<name>A0A4Y9IRE8_9BACT</name>
<evidence type="ECO:0000313" key="2">
    <source>
        <dbReference type="Proteomes" id="UP000298285"/>
    </source>
</evidence>
<proteinExistence type="predicted"/>
<dbReference type="EMBL" id="SPPK01000001">
    <property type="protein sequence ID" value="TFU91143.1"/>
    <property type="molecule type" value="Genomic_DNA"/>
</dbReference>
<sequence length="146" mass="17663">MKLLNFLDDKAYEIDRIRIYDYFLLFPFELNKITMPIGFFEYKKIAKENRFNKIHDVRNIFLQLEGVQELAFNAMISYGFLSKDFYLDGNIKIDISLIPSDLSLTLNDIERTYMEFVTKCFEKMSLRELKERTKLMEYRYELSEIK</sequence>
<gene>
    <name evidence="1" type="ORF">E4T88_03940</name>
</gene>
<reference evidence="1 2" key="1">
    <citation type="submission" date="2019-03" db="EMBL/GenBank/DDBJ databases">
        <title>Diversity of the mouse oral microbiome.</title>
        <authorList>
            <person name="Joseph S."/>
            <person name="Aduse-Opoku J."/>
            <person name="Curtis M."/>
            <person name="Wade W."/>
            <person name="Hashim A."/>
        </authorList>
    </citation>
    <scope>NUCLEOTIDE SEQUENCE [LARGE SCALE GENOMIC DNA]</scope>
    <source>
        <strain evidence="1 2">P11</strain>
    </source>
</reference>
<protein>
    <submittedName>
        <fullName evidence="1">Uncharacterized protein</fullName>
    </submittedName>
</protein>
<dbReference type="OrthoDB" id="9092598at2"/>
<dbReference type="AlphaFoldDB" id="A0A4Y9IRE8"/>
<evidence type="ECO:0000313" key="1">
    <source>
        <dbReference type="EMBL" id="TFU91143.1"/>
    </source>
</evidence>
<dbReference type="RefSeq" id="WP_135104158.1">
    <property type="nucleotide sequence ID" value="NZ_JADGKW010000001.1"/>
</dbReference>
<dbReference type="Proteomes" id="UP000298285">
    <property type="component" value="Unassembled WGS sequence"/>
</dbReference>
<dbReference type="Pfam" id="PF20291">
    <property type="entry name" value="MC5"/>
    <property type="match status" value="1"/>
</dbReference>
<organism evidence="1 2">
    <name type="scientific">Dysgonomonas mossii</name>
    <dbReference type="NCBI Taxonomy" id="163665"/>
    <lineage>
        <taxon>Bacteria</taxon>
        <taxon>Pseudomonadati</taxon>
        <taxon>Bacteroidota</taxon>
        <taxon>Bacteroidia</taxon>
        <taxon>Bacteroidales</taxon>
        <taxon>Dysgonomonadaceae</taxon>
        <taxon>Dysgonomonas</taxon>
    </lineage>
</organism>
<accession>A0A4Y9IRE8</accession>
<comment type="caution">
    <text evidence="1">The sequence shown here is derived from an EMBL/GenBank/DDBJ whole genome shotgun (WGS) entry which is preliminary data.</text>
</comment>
<dbReference type="InterPro" id="IPR046901">
    <property type="entry name" value="ABC-3C_MC5"/>
</dbReference>